<dbReference type="AlphaFoldDB" id="A0A7Z0GLY7"/>
<reference evidence="2 3" key="1">
    <citation type="submission" date="2020-07" db="EMBL/GenBank/DDBJ databases">
        <title>Sequencing the genomes of 1000 actinobacteria strains.</title>
        <authorList>
            <person name="Klenk H.-P."/>
        </authorList>
    </citation>
    <scope>NUCLEOTIDE SEQUENCE [LARGE SCALE GENOMIC DNA]</scope>
    <source>
        <strain evidence="2 3">DSM 15475</strain>
    </source>
</reference>
<dbReference type="Gene3D" id="3.90.550.10">
    <property type="entry name" value="Spore Coat Polysaccharide Biosynthesis Protein SpsA, Chain A"/>
    <property type="match status" value="1"/>
</dbReference>
<gene>
    <name evidence="2" type="ORF">HNR09_001022</name>
</gene>
<evidence type="ECO:0000313" key="2">
    <source>
        <dbReference type="EMBL" id="NYJ77611.1"/>
    </source>
</evidence>
<dbReference type="GO" id="GO:0016779">
    <property type="term" value="F:nucleotidyltransferase activity"/>
    <property type="evidence" value="ECO:0007669"/>
    <property type="project" value="UniProtKB-ARBA"/>
</dbReference>
<dbReference type="EMBL" id="JACCFY010000001">
    <property type="protein sequence ID" value="NYJ77611.1"/>
    <property type="molecule type" value="Genomic_DNA"/>
</dbReference>
<evidence type="ECO:0000313" key="3">
    <source>
        <dbReference type="Proteomes" id="UP000535437"/>
    </source>
</evidence>
<dbReference type="InterPro" id="IPR025877">
    <property type="entry name" value="MobA-like_NTP_Trfase"/>
</dbReference>
<dbReference type="Proteomes" id="UP000535437">
    <property type="component" value="Unassembled WGS sequence"/>
</dbReference>
<keyword evidence="3" id="KW-1185">Reference proteome</keyword>
<dbReference type="SUPFAM" id="SSF53448">
    <property type="entry name" value="Nucleotide-diphospho-sugar transferases"/>
    <property type="match status" value="1"/>
</dbReference>
<dbReference type="InterPro" id="IPR029044">
    <property type="entry name" value="Nucleotide-diphossugar_trans"/>
</dbReference>
<dbReference type="Pfam" id="PF12804">
    <property type="entry name" value="NTP_transf_3"/>
    <property type="match status" value="1"/>
</dbReference>
<proteinExistence type="predicted"/>
<accession>A0A7Z0GLY7</accession>
<dbReference type="RefSeq" id="WP_179541068.1">
    <property type="nucleotide sequence ID" value="NZ_BAAALL010000004.1"/>
</dbReference>
<feature type="domain" description="MobA-like NTP transferase" evidence="1">
    <location>
        <begin position="12"/>
        <end position="159"/>
    </location>
</feature>
<sequence>MPPEDAATTTAAVLLAGGRGSRLGGVQKGLLTHLGVPLITAWADALEIRGIETVVVGPDRLRASLPEGVDLVREDPPYSGPAAALCAGVRALEARASVPDAHRPQHVLLLSVDTLDPGPVLDWLLDHLPADGTLIPQDQEGREQMLTAAVEAEPLRRRVLSLVPGEEVGRPVRWLLEGMEAPGAGTVVRPLLPEGLGVDVDTAVDARRHGVSLPPAGTDPELRL</sequence>
<comment type="caution">
    <text evidence="2">The sequence shown here is derived from an EMBL/GenBank/DDBJ whole genome shotgun (WGS) entry which is preliminary data.</text>
</comment>
<organism evidence="2 3">
    <name type="scientific">Nesterenkonia xinjiangensis</name>
    <dbReference type="NCBI Taxonomy" id="225327"/>
    <lineage>
        <taxon>Bacteria</taxon>
        <taxon>Bacillati</taxon>
        <taxon>Actinomycetota</taxon>
        <taxon>Actinomycetes</taxon>
        <taxon>Micrococcales</taxon>
        <taxon>Micrococcaceae</taxon>
        <taxon>Nesterenkonia</taxon>
    </lineage>
</organism>
<name>A0A7Z0GLY7_9MICC</name>
<evidence type="ECO:0000259" key="1">
    <source>
        <dbReference type="Pfam" id="PF12804"/>
    </source>
</evidence>
<protein>
    <submittedName>
        <fullName evidence="2">Molybdopterin-guanine dinucleotide biosynthesis protein A</fullName>
    </submittedName>
</protein>